<evidence type="ECO:0008006" key="4">
    <source>
        <dbReference type="Google" id="ProtNLM"/>
    </source>
</evidence>
<accession>A0A8T0J0C7</accession>
<protein>
    <recommendedName>
        <fullName evidence="4">SET domain-containing protein</fullName>
    </recommendedName>
</protein>
<gene>
    <name evidence="2" type="ORF">KC19_2G281200</name>
</gene>
<dbReference type="PANTHER" id="PTHR33524">
    <property type="entry name" value="C5ORF35"/>
    <property type="match status" value="1"/>
</dbReference>
<dbReference type="EMBL" id="CM026422">
    <property type="protein sequence ID" value="KAG0588957.1"/>
    <property type="molecule type" value="Genomic_DNA"/>
</dbReference>
<dbReference type="InterPro" id="IPR040415">
    <property type="entry name" value="SETD9"/>
</dbReference>
<keyword evidence="3" id="KW-1185">Reference proteome</keyword>
<name>A0A8T0J0C7_CERPU</name>
<feature type="compositionally biased region" description="Basic and acidic residues" evidence="1">
    <location>
        <begin position="348"/>
        <end position="364"/>
    </location>
</feature>
<dbReference type="Gene3D" id="2.170.270.10">
    <property type="entry name" value="SET domain"/>
    <property type="match status" value="1"/>
</dbReference>
<dbReference type="InterPro" id="IPR046341">
    <property type="entry name" value="SET_dom_sf"/>
</dbReference>
<proteinExistence type="predicted"/>
<feature type="region of interest" description="Disordered" evidence="1">
    <location>
        <begin position="347"/>
        <end position="371"/>
    </location>
</feature>
<sequence>MAAAIRKMWDTWSRTGSLFGTVDKRRLQHEIDTHKLFLLTSFQREAVSGKTENAEDLAKLAEATPFEEQQLQVQELVHGQIKHMARILDDVLLKDPVIEKPSPPPEKKRPSGLLFALGRQPEPEVPSRADVVETKQLNRDQVAAAFRERMGFTLHLKRSGIAHEEAGTGLFISGRAEPGTVVSMYPGVIYSPSQYRYMPGYPKVDVDNGYLISRYDGLVVDGKPWGRGDDKREWWDGLYGNPLDTQDGSDEKIAELKRRSPLSFWQFVGGGKVIQGPLEGAELERRSPIALGHFANHPPEGVQPNVMICPYTFSIPGQQSMRAYIPNVMFGNDEELDMQRRGPLWINEGKKERPEEPEDSRRLSTVEMAEQPSTGISDVHTLVLVATREVHDEELYLNYRLSSYIQQPSWYHPVNVEEEKRRWD</sequence>
<comment type="caution">
    <text evidence="2">The sequence shown here is derived from an EMBL/GenBank/DDBJ whole genome shotgun (WGS) entry which is preliminary data.</text>
</comment>
<dbReference type="CDD" id="cd10537">
    <property type="entry name" value="SET_SETD9"/>
    <property type="match status" value="1"/>
</dbReference>
<evidence type="ECO:0000256" key="1">
    <source>
        <dbReference type="SAM" id="MobiDB-lite"/>
    </source>
</evidence>
<dbReference type="OrthoDB" id="442460at2759"/>
<dbReference type="PANTHER" id="PTHR33524:SF1">
    <property type="entry name" value="SET DOMAIN-CONTAINING PROTEIN"/>
    <property type="match status" value="1"/>
</dbReference>
<evidence type="ECO:0000313" key="3">
    <source>
        <dbReference type="Proteomes" id="UP000822688"/>
    </source>
</evidence>
<evidence type="ECO:0000313" key="2">
    <source>
        <dbReference type="EMBL" id="KAG0588957.1"/>
    </source>
</evidence>
<dbReference type="Proteomes" id="UP000822688">
    <property type="component" value="Chromosome 2"/>
</dbReference>
<reference evidence="2" key="1">
    <citation type="submission" date="2020-06" db="EMBL/GenBank/DDBJ databases">
        <title>WGS assembly of Ceratodon purpureus strain R40.</title>
        <authorList>
            <person name="Carey S.B."/>
            <person name="Jenkins J."/>
            <person name="Shu S."/>
            <person name="Lovell J.T."/>
            <person name="Sreedasyam A."/>
            <person name="Maumus F."/>
            <person name="Tiley G.P."/>
            <person name="Fernandez-Pozo N."/>
            <person name="Barry K."/>
            <person name="Chen C."/>
            <person name="Wang M."/>
            <person name="Lipzen A."/>
            <person name="Daum C."/>
            <person name="Saski C.A."/>
            <person name="Payton A.C."/>
            <person name="Mcbreen J.C."/>
            <person name="Conrad R.E."/>
            <person name="Kollar L.M."/>
            <person name="Olsson S."/>
            <person name="Huttunen S."/>
            <person name="Landis J.B."/>
            <person name="Wickett N.J."/>
            <person name="Johnson M.G."/>
            <person name="Rensing S.A."/>
            <person name="Grimwood J."/>
            <person name="Schmutz J."/>
            <person name="Mcdaniel S.F."/>
        </authorList>
    </citation>
    <scope>NUCLEOTIDE SEQUENCE</scope>
    <source>
        <strain evidence="2">R40</strain>
    </source>
</reference>
<dbReference type="AlphaFoldDB" id="A0A8T0J0C7"/>
<organism evidence="2 3">
    <name type="scientific">Ceratodon purpureus</name>
    <name type="common">Fire moss</name>
    <name type="synonym">Dicranum purpureum</name>
    <dbReference type="NCBI Taxonomy" id="3225"/>
    <lineage>
        <taxon>Eukaryota</taxon>
        <taxon>Viridiplantae</taxon>
        <taxon>Streptophyta</taxon>
        <taxon>Embryophyta</taxon>
        <taxon>Bryophyta</taxon>
        <taxon>Bryophytina</taxon>
        <taxon>Bryopsida</taxon>
        <taxon>Dicranidae</taxon>
        <taxon>Pseudoditrichales</taxon>
        <taxon>Ditrichaceae</taxon>
        <taxon>Ceratodon</taxon>
    </lineage>
</organism>